<feature type="transmembrane region" description="Helical" evidence="1">
    <location>
        <begin position="17"/>
        <end position="37"/>
    </location>
</feature>
<sequence>MPDREDPDRPAVPRGRIAVLTVVALAVVLVCSGLGVWQWQRGNVVITEPPARQPVAPISEIVDAGGSGAASILSADEVGHRVEVAGTFDPAVDLLVPGRSLDGVVGAWALGVVVLPDGSGVPLVRGWVPEGSPAPALPTGRVDLVGVVQPPEASDVAPSTAVLPAGQTWIVSAADLVNRVDYPVANAYVTDTAPAAGLQAVPPADPGQASRRLDWRNLAYAAQWWVFALFAVVVWFRAVRDERRETGEDDLETAADGPAHGAGGRDMSGAR</sequence>
<reference evidence="3 4" key="1">
    <citation type="submission" date="2024-07" db="EMBL/GenBank/DDBJ databases">
        <authorList>
            <person name="Thanompreechachai J."/>
            <person name="Duangmal K."/>
        </authorList>
    </citation>
    <scope>NUCLEOTIDE SEQUENCE [LARGE SCALE GENOMIC DNA]</scope>
    <source>
        <strain evidence="3 4">KCTC 19886</strain>
    </source>
</reference>
<dbReference type="Proteomes" id="UP001555826">
    <property type="component" value="Unassembled WGS sequence"/>
</dbReference>
<feature type="compositionally biased region" description="Gly residues" evidence="2">
    <location>
        <begin position="260"/>
        <end position="271"/>
    </location>
</feature>
<name>A0ABV3P3S4_9ACTN</name>
<gene>
    <name evidence="3" type="ORF">AB1207_05930</name>
</gene>
<dbReference type="EMBL" id="JBFNQN010000003">
    <property type="protein sequence ID" value="MEW9264276.1"/>
    <property type="molecule type" value="Genomic_DNA"/>
</dbReference>
<feature type="region of interest" description="Disordered" evidence="2">
    <location>
        <begin position="245"/>
        <end position="271"/>
    </location>
</feature>
<comment type="subcellular location">
    <subcellularLocation>
        <location evidence="1">Cell membrane</location>
        <topology evidence="1">Multi-pass membrane protein</topology>
    </subcellularLocation>
</comment>
<comment type="caution">
    <text evidence="3">The sequence shown here is derived from an EMBL/GenBank/DDBJ whole genome shotgun (WGS) entry which is preliminary data.</text>
</comment>
<dbReference type="RefSeq" id="WP_367636897.1">
    <property type="nucleotide sequence ID" value="NZ_JBFNQN010000003.1"/>
</dbReference>
<keyword evidence="1" id="KW-0812">Transmembrane</keyword>
<keyword evidence="1" id="KW-1003">Cell membrane</keyword>
<organism evidence="3 4">
    <name type="scientific">Kineococcus endophyticus</name>
    <dbReference type="NCBI Taxonomy" id="1181883"/>
    <lineage>
        <taxon>Bacteria</taxon>
        <taxon>Bacillati</taxon>
        <taxon>Actinomycetota</taxon>
        <taxon>Actinomycetes</taxon>
        <taxon>Kineosporiales</taxon>
        <taxon>Kineosporiaceae</taxon>
        <taxon>Kineococcus</taxon>
    </lineage>
</organism>
<keyword evidence="4" id="KW-1185">Reference proteome</keyword>
<evidence type="ECO:0000256" key="1">
    <source>
        <dbReference type="RuleBase" id="RU363076"/>
    </source>
</evidence>
<evidence type="ECO:0000313" key="3">
    <source>
        <dbReference type="EMBL" id="MEW9264276.1"/>
    </source>
</evidence>
<evidence type="ECO:0000313" key="4">
    <source>
        <dbReference type="Proteomes" id="UP001555826"/>
    </source>
</evidence>
<keyword evidence="1" id="KW-0472">Membrane</keyword>
<accession>A0ABV3P3S4</accession>
<protein>
    <recommendedName>
        <fullName evidence="1">SURF1-like protein</fullName>
    </recommendedName>
</protein>
<dbReference type="CDD" id="cd06662">
    <property type="entry name" value="SURF1"/>
    <property type="match status" value="1"/>
</dbReference>
<dbReference type="Pfam" id="PF02104">
    <property type="entry name" value="SURF1"/>
    <property type="match status" value="1"/>
</dbReference>
<feature type="transmembrane region" description="Helical" evidence="1">
    <location>
        <begin position="218"/>
        <end position="236"/>
    </location>
</feature>
<keyword evidence="1" id="KW-1133">Transmembrane helix</keyword>
<evidence type="ECO:0000256" key="2">
    <source>
        <dbReference type="SAM" id="MobiDB-lite"/>
    </source>
</evidence>
<proteinExistence type="inferred from homology"/>
<dbReference type="PROSITE" id="PS50895">
    <property type="entry name" value="SURF1"/>
    <property type="match status" value="1"/>
</dbReference>
<comment type="similarity">
    <text evidence="1">Belongs to the SURF1 family.</text>
</comment>
<dbReference type="InterPro" id="IPR002994">
    <property type="entry name" value="Surf1/Shy1"/>
</dbReference>